<dbReference type="PANTHER" id="PTHR30289:SF1">
    <property type="entry name" value="PEBP (PHOSPHATIDYLETHANOLAMINE-BINDING PROTEIN) FAMILY PROTEIN"/>
    <property type="match status" value="1"/>
</dbReference>
<dbReference type="SUPFAM" id="SSF49777">
    <property type="entry name" value="PEBP-like"/>
    <property type="match status" value="1"/>
</dbReference>
<sequence>MRLFLPIIASVLSAFTITAYAETAPAANAFTMNTTAFLDKGLLPVLYTCDGKDKSPELSWTGVPAKTTSLALIVDDMDAPTPPFYHWVLYNIPNTVTMLPEGVSKLPAGVMTGKNSWGTEEYKGPCPPKGTSHTYVFTLYALDTKLNLPAGAEAKKVIEAMQNHIIEKVTLTAVYSRWLT</sequence>
<dbReference type="Gene3D" id="3.90.280.10">
    <property type="entry name" value="PEBP-like"/>
    <property type="match status" value="1"/>
</dbReference>
<organism evidence="2 3">
    <name type="scientific">Aquicella lusitana</name>
    <dbReference type="NCBI Taxonomy" id="254246"/>
    <lineage>
        <taxon>Bacteria</taxon>
        <taxon>Pseudomonadati</taxon>
        <taxon>Pseudomonadota</taxon>
        <taxon>Gammaproteobacteria</taxon>
        <taxon>Legionellales</taxon>
        <taxon>Coxiellaceae</taxon>
        <taxon>Aquicella</taxon>
    </lineage>
</organism>
<feature type="chain" id="PRO_5016704041" description="PBP family phospholipid-binding protein" evidence="1">
    <location>
        <begin position="22"/>
        <end position="180"/>
    </location>
</feature>
<dbReference type="InterPro" id="IPR008914">
    <property type="entry name" value="PEBP"/>
</dbReference>
<gene>
    <name evidence="2" type="ORF">C8D86_10594</name>
</gene>
<dbReference type="InterPro" id="IPR005247">
    <property type="entry name" value="YbhB_YbcL/LppC-like"/>
</dbReference>
<dbReference type="InterPro" id="IPR036610">
    <property type="entry name" value="PEBP-like_sf"/>
</dbReference>
<dbReference type="PANTHER" id="PTHR30289">
    <property type="entry name" value="UNCHARACTERIZED PROTEIN YBCL-RELATED"/>
    <property type="match status" value="1"/>
</dbReference>
<dbReference type="Pfam" id="PF01161">
    <property type="entry name" value="PBP"/>
    <property type="match status" value="1"/>
</dbReference>
<protein>
    <recommendedName>
        <fullName evidence="4">PBP family phospholipid-binding protein</fullName>
    </recommendedName>
</protein>
<dbReference type="EMBL" id="QQAX01000005">
    <property type="protein sequence ID" value="RDI46570.1"/>
    <property type="molecule type" value="Genomic_DNA"/>
</dbReference>
<feature type="signal peptide" evidence="1">
    <location>
        <begin position="1"/>
        <end position="21"/>
    </location>
</feature>
<keyword evidence="3" id="KW-1185">Reference proteome</keyword>
<evidence type="ECO:0008006" key="4">
    <source>
        <dbReference type="Google" id="ProtNLM"/>
    </source>
</evidence>
<dbReference type="Proteomes" id="UP000254720">
    <property type="component" value="Unassembled WGS sequence"/>
</dbReference>
<name>A0A370GTB7_9COXI</name>
<keyword evidence="1" id="KW-0732">Signal</keyword>
<evidence type="ECO:0000313" key="2">
    <source>
        <dbReference type="EMBL" id="RDI46570.1"/>
    </source>
</evidence>
<dbReference type="NCBIfam" id="TIGR00481">
    <property type="entry name" value="YbhB/YbcL family Raf kinase inhibitor-like protein"/>
    <property type="match status" value="1"/>
</dbReference>
<comment type="caution">
    <text evidence="2">The sequence shown here is derived from an EMBL/GenBank/DDBJ whole genome shotgun (WGS) entry which is preliminary data.</text>
</comment>
<evidence type="ECO:0000256" key="1">
    <source>
        <dbReference type="SAM" id="SignalP"/>
    </source>
</evidence>
<reference evidence="2 3" key="1">
    <citation type="submission" date="2018-07" db="EMBL/GenBank/DDBJ databases">
        <title>Genomic Encyclopedia of Type Strains, Phase IV (KMG-IV): sequencing the most valuable type-strain genomes for metagenomic binning, comparative biology and taxonomic classification.</title>
        <authorList>
            <person name="Goeker M."/>
        </authorList>
    </citation>
    <scope>NUCLEOTIDE SEQUENCE [LARGE SCALE GENOMIC DNA]</scope>
    <source>
        <strain evidence="2 3">DSM 16500</strain>
    </source>
</reference>
<accession>A0A370GTB7</accession>
<evidence type="ECO:0000313" key="3">
    <source>
        <dbReference type="Proteomes" id="UP000254720"/>
    </source>
</evidence>
<proteinExistence type="predicted"/>
<dbReference type="RefSeq" id="WP_232058667.1">
    <property type="nucleotide sequence ID" value="NZ_LR699114.1"/>
</dbReference>
<dbReference type="AlphaFoldDB" id="A0A370GTB7"/>
<dbReference type="CDD" id="cd00865">
    <property type="entry name" value="PEBP_bact_arch"/>
    <property type="match status" value="1"/>
</dbReference>